<evidence type="ECO:0000313" key="1">
    <source>
        <dbReference type="EMBL" id="STQ85748.1"/>
    </source>
</evidence>
<accession>A0A377PRY5</accession>
<reference evidence="1 2" key="1">
    <citation type="submission" date="2018-06" db="EMBL/GenBank/DDBJ databases">
        <authorList>
            <consortium name="Pathogen Informatics"/>
            <person name="Doyle S."/>
        </authorList>
    </citation>
    <scope>NUCLEOTIDE SEQUENCE [LARGE SCALE GENOMIC DNA]</scope>
    <source>
        <strain evidence="1 2">NCTC12714</strain>
    </source>
</reference>
<proteinExistence type="predicted"/>
<sequence length="41" mass="4851">MARIFNDENIKLPDDFGVLLTKYKLDLILPHRKYTDSKLSQ</sequence>
<dbReference type="EMBL" id="UGJE01000002">
    <property type="protein sequence ID" value="STQ85748.1"/>
    <property type="molecule type" value="Genomic_DNA"/>
</dbReference>
<keyword evidence="2" id="KW-1185">Reference proteome</keyword>
<organism evidence="1 2">
    <name type="scientific">Helicobacter muridarum</name>
    <dbReference type="NCBI Taxonomy" id="216"/>
    <lineage>
        <taxon>Bacteria</taxon>
        <taxon>Pseudomonadati</taxon>
        <taxon>Campylobacterota</taxon>
        <taxon>Epsilonproteobacteria</taxon>
        <taxon>Campylobacterales</taxon>
        <taxon>Helicobacteraceae</taxon>
        <taxon>Helicobacter</taxon>
    </lineage>
</organism>
<gene>
    <name evidence="1" type="ORF">NCTC12714_00536</name>
</gene>
<dbReference type="AlphaFoldDB" id="A0A377PRY5"/>
<evidence type="ECO:0000313" key="2">
    <source>
        <dbReference type="Proteomes" id="UP000255139"/>
    </source>
</evidence>
<protein>
    <submittedName>
        <fullName evidence="1">Uncharacterized protein</fullName>
    </submittedName>
</protein>
<name>A0A377PRY5_9HELI</name>
<dbReference type="Proteomes" id="UP000255139">
    <property type="component" value="Unassembled WGS sequence"/>
</dbReference>